<organism evidence="2 3">
    <name type="scientific">Araneus ventricosus</name>
    <name type="common">Orbweaver spider</name>
    <name type="synonym">Epeira ventricosa</name>
    <dbReference type="NCBI Taxonomy" id="182803"/>
    <lineage>
        <taxon>Eukaryota</taxon>
        <taxon>Metazoa</taxon>
        <taxon>Ecdysozoa</taxon>
        <taxon>Arthropoda</taxon>
        <taxon>Chelicerata</taxon>
        <taxon>Arachnida</taxon>
        <taxon>Araneae</taxon>
        <taxon>Araneomorphae</taxon>
        <taxon>Entelegynae</taxon>
        <taxon>Araneoidea</taxon>
        <taxon>Araneidae</taxon>
        <taxon>Araneus</taxon>
    </lineage>
</organism>
<protein>
    <submittedName>
        <fullName evidence="2">Uncharacterized protein</fullName>
    </submittedName>
</protein>
<proteinExistence type="predicted"/>
<sequence length="105" mass="12419">MNHSCKDSKATVKSQLLRYLSDDLDSAKFCNFCNVLLWVHPENRLLNTVGHQPQQMALPSCVRSEDEAVENREKTTRRDERRWFGSSRPKHEMKRRDDLKDDIRC</sequence>
<evidence type="ECO:0000256" key="1">
    <source>
        <dbReference type="SAM" id="MobiDB-lite"/>
    </source>
</evidence>
<comment type="caution">
    <text evidence="2">The sequence shown here is derived from an EMBL/GenBank/DDBJ whole genome shotgun (WGS) entry which is preliminary data.</text>
</comment>
<accession>A0A4Y2IWH1</accession>
<keyword evidence="3" id="KW-1185">Reference proteome</keyword>
<feature type="compositionally biased region" description="Basic and acidic residues" evidence="1">
    <location>
        <begin position="94"/>
        <end position="105"/>
    </location>
</feature>
<feature type="compositionally biased region" description="Basic and acidic residues" evidence="1">
    <location>
        <begin position="63"/>
        <end position="83"/>
    </location>
</feature>
<dbReference type="AlphaFoldDB" id="A0A4Y2IWH1"/>
<dbReference type="Proteomes" id="UP000499080">
    <property type="component" value="Unassembled WGS sequence"/>
</dbReference>
<dbReference type="EMBL" id="BGPR01002998">
    <property type="protein sequence ID" value="GBM82261.1"/>
    <property type="molecule type" value="Genomic_DNA"/>
</dbReference>
<gene>
    <name evidence="2" type="ORF">AVEN_157183_1</name>
</gene>
<reference evidence="2 3" key="1">
    <citation type="journal article" date="2019" name="Sci. Rep.">
        <title>Orb-weaving spider Araneus ventricosus genome elucidates the spidroin gene catalogue.</title>
        <authorList>
            <person name="Kono N."/>
            <person name="Nakamura H."/>
            <person name="Ohtoshi R."/>
            <person name="Moran D.A.P."/>
            <person name="Shinohara A."/>
            <person name="Yoshida Y."/>
            <person name="Fujiwara M."/>
            <person name="Mori M."/>
            <person name="Tomita M."/>
            <person name="Arakawa K."/>
        </authorList>
    </citation>
    <scope>NUCLEOTIDE SEQUENCE [LARGE SCALE GENOMIC DNA]</scope>
</reference>
<feature type="region of interest" description="Disordered" evidence="1">
    <location>
        <begin position="56"/>
        <end position="105"/>
    </location>
</feature>
<evidence type="ECO:0000313" key="3">
    <source>
        <dbReference type="Proteomes" id="UP000499080"/>
    </source>
</evidence>
<evidence type="ECO:0000313" key="2">
    <source>
        <dbReference type="EMBL" id="GBM82261.1"/>
    </source>
</evidence>
<name>A0A4Y2IWH1_ARAVE</name>